<dbReference type="InterPro" id="IPR016195">
    <property type="entry name" value="Pol/histidinol_Pase-like"/>
</dbReference>
<dbReference type="GO" id="GO:0035312">
    <property type="term" value="F:5'-3' DNA exonuclease activity"/>
    <property type="evidence" value="ECO:0007669"/>
    <property type="project" value="TreeGrafter"/>
</dbReference>
<keyword evidence="3" id="KW-1185">Reference proteome</keyword>
<name>A0A5A9VZD8_9GAMM</name>
<dbReference type="PANTHER" id="PTHR42924">
    <property type="entry name" value="EXONUCLEASE"/>
    <property type="match status" value="1"/>
</dbReference>
<dbReference type="PANTHER" id="PTHR42924:SF3">
    <property type="entry name" value="POLYMERASE_HISTIDINOL PHOSPHATASE N-TERMINAL DOMAIN-CONTAINING PROTEIN"/>
    <property type="match status" value="1"/>
</dbReference>
<proteinExistence type="predicted"/>
<dbReference type="InterPro" id="IPR052018">
    <property type="entry name" value="PHP_domain"/>
</dbReference>
<organism evidence="2 3">
    <name type="scientific">Nitrincola tapanii</name>
    <dbReference type="NCBI Taxonomy" id="1708751"/>
    <lineage>
        <taxon>Bacteria</taxon>
        <taxon>Pseudomonadati</taxon>
        <taxon>Pseudomonadota</taxon>
        <taxon>Gammaproteobacteria</taxon>
        <taxon>Oceanospirillales</taxon>
        <taxon>Oceanospirillaceae</taxon>
        <taxon>Nitrincola</taxon>
    </lineage>
</organism>
<dbReference type="AlphaFoldDB" id="A0A5A9VZD8"/>
<reference evidence="2 3" key="1">
    <citation type="submission" date="2019-03" db="EMBL/GenBank/DDBJ databases">
        <title>Nitrincola sp. nov. isolated from an Indian soda lake.</title>
        <authorList>
            <person name="Joshi A."/>
            <person name="Thite S.V."/>
            <person name="Joseph N."/>
            <person name="Dhotre D."/>
            <person name="Moorthy M."/>
            <person name="Shouche Y.S."/>
        </authorList>
    </citation>
    <scope>NUCLEOTIDE SEQUENCE [LARGE SCALE GENOMIC DNA]</scope>
    <source>
        <strain evidence="2 3">MEB193</strain>
    </source>
</reference>
<evidence type="ECO:0000313" key="3">
    <source>
        <dbReference type="Proteomes" id="UP000325302"/>
    </source>
</evidence>
<dbReference type="CDD" id="cd07438">
    <property type="entry name" value="PHP_HisPPase_AMP"/>
    <property type="match status" value="1"/>
</dbReference>
<dbReference type="RefSeq" id="WP_149391543.1">
    <property type="nucleotide sequence ID" value="NZ_SMRS01000008.1"/>
</dbReference>
<dbReference type="InterPro" id="IPR003141">
    <property type="entry name" value="Pol/His_phosphatase_N"/>
</dbReference>
<dbReference type="OrthoDB" id="9804333at2"/>
<evidence type="ECO:0000259" key="1">
    <source>
        <dbReference type="SMART" id="SM00481"/>
    </source>
</evidence>
<dbReference type="GO" id="GO:0004534">
    <property type="term" value="F:5'-3' RNA exonuclease activity"/>
    <property type="evidence" value="ECO:0007669"/>
    <property type="project" value="TreeGrafter"/>
</dbReference>
<dbReference type="EMBL" id="SMRS01000008">
    <property type="protein sequence ID" value="KAA0873890.1"/>
    <property type="molecule type" value="Genomic_DNA"/>
</dbReference>
<gene>
    <name evidence="2" type="ORF">E1H14_11070</name>
</gene>
<dbReference type="Gene3D" id="1.10.150.650">
    <property type="match status" value="1"/>
</dbReference>
<feature type="domain" description="Polymerase/histidinol phosphatase N-terminal" evidence="1">
    <location>
        <begin position="3"/>
        <end position="68"/>
    </location>
</feature>
<accession>A0A5A9VZD8</accession>
<dbReference type="SUPFAM" id="SSF89550">
    <property type="entry name" value="PHP domain-like"/>
    <property type="match status" value="1"/>
</dbReference>
<dbReference type="Pfam" id="PF02811">
    <property type="entry name" value="PHP"/>
    <property type="match status" value="1"/>
</dbReference>
<dbReference type="Proteomes" id="UP000325302">
    <property type="component" value="Unassembled WGS sequence"/>
</dbReference>
<dbReference type="SMART" id="SM00481">
    <property type="entry name" value="POLIIIAc"/>
    <property type="match status" value="1"/>
</dbReference>
<sequence>MHYDLHLHSNASDGALAPTELIQLCASESIEYLAITDHDTCRGYAEAQAAATQVGIHLFAGIEFTCLWKDRVIHVLGLGLDLTVPALQQYMDELVDLRMERAERIANKLIKKGLPADLLARVLAKAGEGQVGRPHFASVLVELGVVDSEQAAFEKYLGQSRPGHVKVLWPDLARTLELIQQLKGFSIIAHPTKYRFTFTKLRALVDDFIQLGGQGVEVSYPGLNPDQGKELQRLAAQKNLLLSAGSDFHSKQSAWSYPGRFPSLEMSDQHVLMHLIEAAA</sequence>
<comment type="caution">
    <text evidence="2">The sequence shown here is derived from an EMBL/GenBank/DDBJ whole genome shotgun (WGS) entry which is preliminary data.</text>
</comment>
<evidence type="ECO:0000313" key="2">
    <source>
        <dbReference type="EMBL" id="KAA0873890.1"/>
    </source>
</evidence>
<protein>
    <submittedName>
        <fullName evidence="2">PHP domain-containing protein</fullName>
    </submittedName>
</protein>
<dbReference type="InterPro" id="IPR004013">
    <property type="entry name" value="PHP_dom"/>
</dbReference>
<dbReference type="Gene3D" id="3.20.20.140">
    <property type="entry name" value="Metal-dependent hydrolases"/>
    <property type="match status" value="1"/>
</dbReference>